<dbReference type="CDD" id="cd01335">
    <property type="entry name" value="Radical_SAM"/>
    <property type="match status" value="1"/>
</dbReference>
<dbReference type="GO" id="GO:0046872">
    <property type="term" value="F:metal ion binding"/>
    <property type="evidence" value="ECO:0007669"/>
    <property type="project" value="UniProtKB-KW"/>
</dbReference>
<evidence type="ECO:0000313" key="6">
    <source>
        <dbReference type="EMBL" id="KKM84419.1"/>
    </source>
</evidence>
<feature type="domain" description="Radical SAM core" evidence="5">
    <location>
        <begin position="13"/>
        <end position="122"/>
    </location>
</feature>
<comment type="caution">
    <text evidence="6">The sequence shown here is derived from an EMBL/GenBank/DDBJ whole genome shotgun (WGS) entry which is preliminary data.</text>
</comment>
<protein>
    <recommendedName>
        <fullName evidence="5">Radical SAM core domain-containing protein</fullName>
    </recommendedName>
</protein>
<dbReference type="InterPro" id="IPR007197">
    <property type="entry name" value="rSAM"/>
</dbReference>
<evidence type="ECO:0000256" key="3">
    <source>
        <dbReference type="ARBA" id="ARBA00023004"/>
    </source>
</evidence>
<evidence type="ECO:0000259" key="5">
    <source>
        <dbReference type="Pfam" id="PF04055"/>
    </source>
</evidence>
<dbReference type="Gene3D" id="3.20.20.70">
    <property type="entry name" value="Aldolase class I"/>
    <property type="match status" value="1"/>
</dbReference>
<keyword evidence="2" id="KW-0479">Metal-binding</keyword>
<evidence type="ECO:0000256" key="4">
    <source>
        <dbReference type="ARBA" id="ARBA00023014"/>
    </source>
</evidence>
<dbReference type="InterPro" id="IPR013785">
    <property type="entry name" value="Aldolase_TIM"/>
</dbReference>
<dbReference type="Pfam" id="PF04055">
    <property type="entry name" value="Radical_SAM"/>
    <property type="match status" value="1"/>
</dbReference>
<reference evidence="6" key="1">
    <citation type="journal article" date="2015" name="Nature">
        <title>Complex archaea that bridge the gap between prokaryotes and eukaryotes.</title>
        <authorList>
            <person name="Spang A."/>
            <person name="Saw J.H."/>
            <person name="Jorgensen S.L."/>
            <person name="Zaremba-Niedzwiedzka K."/>
            <person name="Martijn J."/>
            <person name="Lind A.E."/>
            <person name="van Eijk R."/>
            <person name="Schleper C."/>
            <person name="Guy L."/>
            <person name="Ettema T.J."/>
        </authorList>
    </citation>
    <scope>NUCLEOTIDE SEQUENCE</scope>
</reference>
<keyword evidence="1" id="KW-0949">S-adenosyl-L-methionine</keyword>
<dbReference type="AlphaFoldDB" id="A0A0F9KQI0"/>
<dbReference type="InterPro" id="IPR058240">
    <property type="entry name" value="rSAM_sf"/>
</dbReference>
<evidence type="ECO:0000256" key="1">
    <source>
        <dbReference type="ARBA" id="ARBA00022691"/>
    </source>
</evidence>
<sequence length="247" mass="27901">MPDLFNFLDFETIGSCNRTCPTCIRNSHPDRDAVASWFGPNYLEEELIYEAVEQAVVMGYRGGVCLAHYNEPLMDERLPRIAHEVRSYYELSTVHTNTNGDLITPELAAELDGVLDYINVSLYMKNPVRTSRAAEIKTFFKKTRVAVSAAPHMPTHFTPVHGLENLLPVAQGGICLPRRVIINHRRQYLLCCDDMIGNFDLGTFPEIGIKDYWFGKRQKIARDLSEAGGRSSYSYCMSCPKGAPWSI</sequence>
<dbReference type="SFLD" id="SFLDS00029">
    <property type="entry name" value="Radical_SAM"/>
    <property type="match status" value="1"/>
</dbReference>
<dbReference type="GO" id="GO:0003824">
    <property type="term" value="F:catalytic activity"/>
    <property type="evidence" value="ECO:0007669"/>
    <property type="project" value="InterPro"/>
</dbReference>
<evidence type="ECO:0000256" key="2">
    <source>
        <dbReference type="ARBA" id="ARBA00022723"/>
    </source>
</evidence>
<gene>
    <name evidence="6" type="ORF">LCGC14_1299310</name>
</gene>
<keyword evidence="3" id="KW-0408">Iron</keyword>
<dbReference type="GO" id="GO:0051536">
    <property type="term" value="F:iron-sulfur cluster binding"/>
    <property type="evidence" value="ECO:0007669"/>
    <property type="project" value="UniProtKB-KW"/>
</dbReference>
<keyword evidence="4" id="KW-0411">Iron-sulfur</keyword>
<organism evidence="6">
    <name type="scientific">marine sediment metagenome</name>
    <dbReference type="NCBI Taxonomy" id="412755"/>
    <lineage>
        <taxon>unclassified sequences</taxon>
        <taxon>metagenomes</taxon>
        <taxon>ecological metagenomes</taxon>
    </lineage>
</organism>
<name>A0A0F9KQI0_9ZZZZ</name>
<accession>A0A0F9KQI0</accession>
<dbReference type="EMBL" id="LAZR01007570">
    <property type="protein sequence ID" value="KKM84419.1"/>
    <property type="molecule type" value="Genomic_DNA"/>
</dbReference>
<dbReference type="SUPFAM" id="SSF102114">
    <property type="entry name" value="Radical SAM enzymes"/>
    <property type="match status" value="1"/>
</dbReference>
<proteinExistence type="predicted"/>